<evidence type="ECO:0000313" key="2">
    <source>
        <dbReference type="Proteomes" id="UP000244077"/>
    </source>
</evidence>
<organism evidence="1 2">
    <name type="scientific">Celeribacter persicus</name>
    <dbReference type="NCBI Taxonomy" id="1651082"/>
    <lineage>
        <taxon>Bacteria</taxon>
        <taxon>Pseudomonadati</taxon>
        <taxon>Pseudomonadota</taxon>
        <taxon>Alphaproteobacteria</taxon>
        <taxon>Rhodobacterales</taxon>
        <taxon>Roseobacteraceae</taxon>
        <taxon>Celeribacter</taxon>
    </lineage>
</organism>
<keyword evidence="2" id="KW-1185">Reference proteome</keyword>
<evidence type="ECO:0000313" key="1">
    <source>
        <dbReference type="EMBL" id="PTQ74398.1"/>
    </source>
</evidence>
<dbReference type="AlphaFoldDB" id="A0A2T5HS96"/>
<accession>A0A2T5HS96</accession>
<protein>
    <submittedName>
        <fullName evidence="1">Uncharacterized protein</fullName>
    </submittedName>
</protein>
<reference evidence="1 2" key="1">
    <citation type="submission" date="2018-04" db="EMBL/GenBank/DDBJ databases">
        <title>Genomic Encyclopedia of Archaeal and Bacterial Type Strains, Phase II (KMG-II): from individual species to whole genera.</title>
        <authorList>
            <person name="Goeker M."/>
        </authorList>
    </citation>
    <scope>NUCLEOTIDE SEQUENCE [LARGE SCALE GENOMIC DNA]</scope>
    <source>
        <strain evidence="1 2">DSM 100434</strain>
    </source>
</reference>
<comment type="caution">
    <text evidence="1">The sequence shown here is derived from an EMBL/GenBank/DDBJ whole genome shotgun (WGS) entry which is preliminary data.</text>
</comment>
<sequence length="32" mass="3779">MTEIRPFAFVLACLWEPSRNGVRATLRRVLKF</sequence>
<dbReference type="EMBL" id="QAOH01000004">
    <property type="protein sequence ID" value="PTQ74398.1"/>
    <property type="molecule type" value="Genomic_DNA"/>
</dbReference>
<proteinExistence type="predicted"/>
<name>A0A2T5HS96_9RHOB</name>
<dbReference type="Proteomes" id="UP000244077">
    <property type="component" value="Unassembled WGS sequence"/>
</dbReference>
<gene>
    <name evidence="1" type="ORF">C8N42_10442</name>
</gene>